<dbReference type="PANTHER" id="PTHR11959:SF1">
    <property type="entry name" value="4-HYDROXYPHENYLPYRUVATE DIOXYGENASE"/>
    <property type="match status" value="1"/>
</dbReference>
<dbReference type="Proteomes" id="UP001054252">
    <property type="component" value="Unassembled WGS sequence"/>
</dbReference>
<evidence type="ECO:0000313" key="6">
    <source>
        <dbReference type="Proteomes" id="UP001054252"/>
    </source>
</evidence>
<dbReference type="InterPro" id="IPR005956">
    <property type="entry name" value="4OHPhenylPyrv_dOase"/>
</dbReference>
<comment type="caution">
    <text evidence="5">The sequence shown here is derived from an EMBL/GenBank/DDBJ whole genome shotgun (WGS) entry which is preliminary data.</text>
</comment>
<dbReference type="Gene3D" id="3.10.180.10">
    <property type="entry name" value="2,3-Dihydroxybiphenyl 1,2-Dioxygenase, domain 1"/>
    <property type="match status" value="1"/>
</dbReference>
<dbReference type="PANTHER" id="PTHR11959">
    <property type="entry name" value="4-HYDROXYPHENYLPYRUVATE DIOXYGENASE"/>
    <property type="match status" value="1"/>
</dbReference>
<evidence type="ECO:0000256" key="2">
    <source>
        <dbReference type="ARBA" id="ARBA00013222"/>
    </source>
</evidence>
<sequence length="195" mass="22160">MLLKIRGSTHFYLLSQLQFLFTTPYSPIIVEAEKFSHTEIASIPTFDHATCLAFSASHGLGVRALAIEVKDAKVAFATSIAHDTKPSSSPIVLGNRAIIVEVHLYGDVVLCYISYKNLASGFSKRTQIWVLLQQIKEGEKKEEKGRRGKEEEKERRREQIYRWRTQKQREGEKRAERSKRAGLVVIERDGLSNGQ</sequence>
<comment type="pathway">
    <text evidence="1">Amino-acid degradation; L-phenylalanine degradation; acetoacetate and fumarate from L-phenylalanine: step 3/6.</text>
</comment>
<protein>
    <recommendedName>
        <fullName evidence="2">4-hydroxyphenylpyruvate dioxygenase</fullName>
        <ecNumber evidence="2">1.13.11.27</ecNumber>
    </recommendedName>
</protein>
<keyword evidence="4" id="KW-0585">Phenylalanine catabolism</keyword>
<accession>A0AAV5HZC3</accession>
<keyword evidence="3" id="KW-0828">Tyrosine catabolism</keyword>
<name>A0AAV5HZC3_9ROSI</name>
<dbReference type="InterPro" id="IPR029068">
    <property type="entry name" value="Glyas_Bleomycin-R_OHBP_Dase"/>
</dbReference>
<organism evidence="5 6">
    <name type="scientific">Rubroshorea leprosula</name>
    <dbReference type="NCBI Taxonomy" id="152421"/>
    <lineage>
        <taxon>Eukaryota</taxon>
        <taxon>Viridiplantae</taxon>
        <taxon>Streptophyta</taxon>
        <taxon>Embryophyta</taxon>
        <taxon>Tracheophyta</taxon>
        <taxon>Spermatophyta</taxon>
        <taxon>Magnoliopsida</taxon>
        <taxon>eudicotyledons</taxon>
        <taxon>Gunneridae</taxon>
        <taxon>Pentapetalae</taxon>
        <taxon>rosids</taxon>
        <taxon>malvids</taxon>
        <taxon>Malvales</taxon>
        <taxon>Dipterocarpaceae</taxon>
        <taxon>Rubroshorea</taxon>
    </lineage>
</organism>
<dbReference type="GO" id="GO:0003868">
    <property type="term" value="F:4-hydroxyphenylpyruvate dioxygenase activity"/>
    <property type="evidence" value="ECO:0007669"/>
    <property type="project" value="UniProtKB-EC"/>
</dbReference>
<dbReference type="AlphaFoldDB" id="A0AAV5HZC3"/>
<dbReference type="SUPFAM" id="SSF54593">
    <property type="entry name" value="Glyoxalase/Bleomycin resistance protein/Dihydroxybiphenyl dioxygenase"/>
    <property type="match status" value="1"/>
</dbReference>
<reference evidence="5 6" key="1">
    <citation type="journal article" date="2021" name="Commun. Biol.">
        <title>The genome of Shorea leprosula (Dipterocarpaceae) highlights the ecological relevance of drought in aseasonal tropical rainforests.</title>
        <authorList>
            <person name="Ng K.K.S."/>
            <person name="Kobayashi M.J."/>
            <person name="Fawcett J.A."/>
            <person name="Hatakeyama M."/>
            <person name="Paape T."/>
            <person name="Ng C.H."/>
            <person name="Ang C.C."/>
            <person name="Tnah L.H."/>
            <person name="Lee C.T."/>
            <person name="Nishiyama T."/>
            <person name="Sese J."/>
            <person name="O'Brien M.J."/>
            <person name="Copetti D."/>
            <person name="Mohd Noor M.I."/>
            <person name="Ong R.C."/>
            <person name="Putra M."/>
            <person name="Sireger I.Z."/>
            <person name="Indrioko S."/>
            <person name="Kosugi Y."/>
            <person name="Izuno A."/>
            <person name="Isagi Y."/>
            <person name="Lee S.L."/>
            <person name="Shimizu K.K."/>
        </authorList>
    </citation>
    <scope>NUCLEOTIDE SEQUENCE [LARGE SCALE GENOMIC DNA]</scope>
    <source>
        <strain evidence="5">214</strain>
    </source>
</reference>
<evidence type="ECO:0000256" key="4">
    <source>
        <dbReference type="ARBA" id="ARBA00023232"/>
    </source>
</evidence>
<evidence type="ECO:0000256" key="3">
    <source>
        <dbReference type="ARBA" id="ARBA00022878"/>
    </source>
</evidence>
<evidence type="ECO:0000313" key="5">
    <source>
        <dbReference type="EMBL" id="GKU90756.1"/>
    </source>
</evidence>
<dbReference type="GO" id="GO:0006559">
    <property type="term" value="P:L-phenylalanine catabolic process"/>
    <property type="evidence" value="ECO:0007669"/>
    <property type="project" value="UniProtKB-KW"/>
</dbReference>
<proteinExistence type="predicted"/>
<dbReference type="GO" id="GO:0006572">
    <property type="term" value="P:L-tyrosine catabolic process"/>
    <property type="evidence" value="ECO:0007669"/>
    <property type="project" value="UniProtKB-KW"/>
</dbReference>
<gene>
    <name evidence="5" type="ORF">SLEP1_g4708</name>
</gene>
<evidence type="ECO:0000256" key="1">
    <source>
        <dbReference type="ARBA" id="ARBA00005162"/>
    </source>
</evidence>
<dbReference type="EMBL" id="BPVZ01000004">
    <property type="protein sequence ID" value="GKU90756.1"/>
    <property type="molecule type" value="Genomic_DNA"/>
</dbReference>
<keyword evidence="6" id="KW-1185">Reference proteome</keyword>
<dbReference type="EC" id="1.13.11.27" evidence="2"/>